<dbReference type="AlphaFoldDB" id="A0AAF0UHS3"/>
<evidence type="ECO:0000313" key="1">
    <source>
        <dbReference type="EMBL" id="WMV45569.1"/>
    </source>
</evidence>
<dbReference type="EMBL" id="CP133620">
    <property type="protein sequence ID" value="WMV45569.1"/>
    <property type="molecule type" value="Genomic_DNA"/>
</dbReference>
<gene>
    <name evidence="1" type="ORF">MTR67_038954</name>
    <name evidence="2" type="ORF">MTR67_038957</name>
</gene>
<accession>A0AAF0UHS3</accession>
<proteinExistence type="predicted"/>
<dbReference type="EMBL" id="CP133620">
    <property type="protein sequence ID" value="WMV45572.1"/>
    <property type="molecule type" value="Genomic_DNA"/>
</dbReference>
<evidence type="ECO:0000313" key="3">
    <source>
        <dbReference type="Proteomes" id="UP001234989"/>
    </source>
</evidence>
<dbReference type="Proteomes" id="UP001234989">
    <property type="component" value="Chromosome 9"/>
</dbReference>
<keyword evidence="3" id="KW-1185">Reference proteome</keyword>
<sequence>MRVFTTVVATTSCGGKAVTSSLVPRQGTPSRATSRLVVLTTDHGKARWVALVWGEFGLVEGTTFPKSTGTTTSCAALDGP</sequence>
<reference evidence="1" key="1">
    <citation type="submission" date="2023-08" db="EMBL/GenBank/DDBJ databases">
        <title>A de novo genome assembly of Solanum verrucosum Schlechtendal, a Mexican diploid species geographically isolated from the other diploid A-genome species in potato relatives.</title>
        <authorList>
            <person name="Hosaka K."/>
        </authorList>
    </citation>
    <scope>NUCLEOTIDE SEQUENCE</scope>
    <source>
        <tissue evidence="1">Young leaves</tissue>
    </source>
</reference>
<evidence type="ECO:0000313" key="2">
    <source>
        <dbReference type="EMBL" id="WMV45572.1"/>
    </source>
</evidence>
<name>A0AAF0UHS3_SOLVR</name>
<protein>
    <submittedName>
        <fullName evidence="1">Uncharacterized protein</fullName>
    </submittedName>
</protein>
<organism evidence="1 3">
    <name type="scientific">Solanum verrucosum</name>
    <dbReference type="NCBI Taxonomy" id="315347"/>
    <lineage>
        <taxon>Eukaryota</taxon>
        <taxon>Viridiplantae</taxon>
        <taxon>Streptophyta</taxon>
        <taxon>Embryophyta</taxon>
        <taxon>Tracheophyta</taxon>
        <taxon>Spermatophyta</taxon>
        <taxon>Magnoliopsida</taxon>
        <taxon>eudicotyledons</taxon>
        <taxon>Gunneridae</taxon>
        <taxon>Pentapetalae</taxon>
        <taxon>asterids</taxon>
        <taxon>lamiids</taxon>
        <taxon>Solanales</taxon>
        <taxon>Solanaceae</taxon>
        <taxon>Solanoideae</taxon>
        <taxon>Solaneae</taxon>
        <taxon>Solanum</taxon>
    </lineage>
</organism>